<dbReference type="EMBL" id="JBFXLU010000009">
    <property type="protein sequence ID" value="KAL2855884.1"/>
    <property type="molecule type" value="Genomic_DNA"/>
</dbReference>
<name>A0ABR4KVS7_9EURO</name>
<evidence type="ECO:0000313" key="1">
    <source>
        <dbReference type="EMBL" id="KAL2855884.1"/>
    </source>
</evidence>
<evidence type="ECO:0000313" key="2">
    <source>
        <dbReference type="Proteomes" id="UP001610446"/>
    </source>
</evidence>
<dbReference type="InterPro" id="IPR034595">
    <property type="entry name" value="NDUFAF8"/>
</dbReference>
<protein>
    <recommendedName>
        <fullName evidence="3">IMS import disulfide relay-system CHCH-CHCH-like Cx9C domain-containing protein</fullName>
    </recommendedName>
</protein>
<sequence>MPSTRTRPIEKFAKATSKCAVEAAAYGKCIVADYQGVHKDMCAKEFMRLKDCFLVKLRSTPMTGYV</sequence>
<dbReference type="Proteomes" id="UP001610446">
    <property type="component" value="Unassembled WGS sequence"/>
</dbReference>
<keyword evidence="2" id="KW-1185">Reference proteome</keyword>
<accession>A0ABR4KVS7</accession>
<gene>
    <name evidence="1" type="ORF">BJY01DRAFT_203959</name>
</gene>
<dbReference type="PANTHER" id="PTHR34561">
    <property type="entry name" value="NADH DEHYDROGENASE [UBIQUINONE] 1 ALPHA SUBCOMPLEX ASSEMBLY FACTOR 8"/>
    <property type="match status" value="1"/>
</dbReference>
<comment type="caution">
    <text evidence="1">The sequence shown here is derived from an EMBL/GenBank/DDBJ whole genome shotgun (WGS) entry which is preliminary data.</text>
</comment>
<reference evidence="1 2" key="1">
    <citation type="submission" date="2024-07" db="EMBL/GenBank/DDBJ databases">
        <title>Section-level genome sequencing and comparative genomics of Aspergillus sections Usti and Cavernicolus.</title>
        <authorList>
            <consortium name="Lawrence Berkeley National Laboratory"/>
            <person name="Nybo J.L."/>
            <person name="Vesth T.C."/>
            <person name="Theobald S."/>
            <person name="Frisvad J.C."/>
            <person name="Larsen T.O."/>
            <person name="Kjaerboelling I."/>
            <person name="Rothschild-Mancinelli K."/>
            <person name="Lyhne E.K."/>
            <person name="Kogle M.E."/>
            <person name="Barry K."/>
            <person name="Clum A."/>
            <person name="Na H."/>
            <person name="Ledsgaard L."/>
            <person name="Lin J."/>
            <person name="Lipzen A."/>
            <person name="Kuo A."/>
            <person name="Riley R."/>
            <person name="Mondo S."/>
            <person name="Labutti K."/>
            <person name="Haridas S."/>
            <person name="Pangalinan J."/>
            <person name="Salamov A.A."/>
            <person name="Simmons B.A."/>
            <person name="Magnuson J.K."/>
            <person name="Chen J."/>
            <person name="Drula E."/>
            <person name="Henrissat B."/>
            <person name="Wiebenga A."/>
            <person name="Lubbers R.J."/>
            <person name="Gomes A.C."/>
            <person name="Makela M.R."/>
            <person name="Stajich J."/>
            <person name="Grigoriev I.V."/>
            <person name="Mortensen U.H."/>
            <person name="De Vries R.P."/>
            <person name="Baker S.E."/>
            <person name="Andersen M.R."/>
        </authorList>
    </citation>
    <scope>NUCLEOTIDE SEQUENCE [LARGE SCALE GENOMIC DNA]</scope>
    <source>
        <strain evidence="1 2">CBS 123904</strain>
    </source>
</reference>
<proteinExistence type="predicted"/>
<evidence type="ECO:0008006" key="3">
    <source>
        <dbReference type="Google" id="ProtNLM"/>
    </source>
</evidence>
<organism evidence="1 2">
    <name type="scientific">Aspergillus pseudoustus</name>
    <dbReference type="NCBI Taxonomy" id="1810923"/>
    <lineage>
        <taxon>Eukaryota</taxon>
        <taxon>Fungi</taxon>
        <taxon>Dikarya</taxon>
        <taxon>Ascomycota</taxon>
        <taxon>Pezizomycotina</taxon>
        <taxon>Eurotiomycetes</taxon>
        <taxon>Eurotiomycetidae</taxon>
        <taxon>Eurotiales</taxon>
        <taxon>Aspergillaceae</taxon>
        <taxon>Aspergillus</taxon>
        <taxon>Aspergillus subgen. Nidulantes</taxon>
    </lineage>
</organism>
<dbReference type="PANTHER" id="PTHR34561:SF1">
    <property type="entry name" value="NADH DEHYDROGENASE [UBIQUINONE] 1 ALPHA SUBCOMPLEX ASSEMBLY FACTOR 8"/>
    <property type="match status" value="1"/>
</dbReference>